<gene>
    <name evidence="2" type="ORF">H9659_03780</name>
</gene>
<sequence length="55" mass="5925">MKGKAIAIAVVVLTIVAVAAIYFLVMATFKHDQRDVDSSMGAPASIQWMEQSSIN</sequence>
<name>A0ABR8PH06_9BACL</name>
<protein>
    <submittedName>
        <fullName evidence="2">Uncharacterized protein</fullName>
    </submittedName>
</protein>
<keyword evidence="1" id="KW-0812">Transmembrane</keyword>
<keyword evidence="1" id="KW-1133">Transmembrane helix</keyword>
<evidence type="ECO:0000256" key="1">
    <source>
        <dbReference type="SAM" id="Phobius"/>
    </source>
</evidence>
<keyword evidence="3" id="KW-1185">Reference proteome</keyword>
<reference evidence="2 3" key="1">
    <citation type="submission" date="2020-08" db="EMBL/GenBank/DDBJ databases">
        <title>A Genomic Blueprint of the Chicken Gut Microbiome.</title>
        <authorList>
            <person name="Gilroy R."/>
            <person name="Ravi A."/>
            <person name="Getino M."/>
            <person name="Pursley I."/>
            <person name="Horton D.L."/>
            <person name="Alikhan N.-F."/>
            <person name="Baker D."/>
            <person name="Gharbi K."/>
            <person name="Hall N."/>
            <person name="Watson M."/>
            <person name="Adriaenssens E.M."/>
            <person name="Foster-Nyarko E."/>
            <person name="Jarju S."/>
            <person name="Secka A."/>
            <person name="Antonio M."/>
            <person name="Oren A."/>
            <person name="Chaudhuri R."/>
            <person name="La Ragione R.M."/>
            <person name="Hildebrand F."/>
            <person name="Pallen M.J."/>
        </authorList>
    </citation>
    <scope>NUCLEOTIDE SEQUENCE [LARGE SCALE GENOMIC DNA]</scope>
    <source>
        <strain evidence="2 3">Sa3CUA8</strain>
    </source>
</reference>
<proteinExistence type="predicted"/>
<evidence type="ECO:0000313" key="3">
    <source>
        <dbReference type="Proteomes" id="UP000659496"/>
    </source>
</evidence>
<accession>A0ABR8PH06</accession>
<comment type="caution">
    <text evidence="2">The sequence shown here is derived from an EMBL/GenBank/DDBJ whole genome shotgun (WGS) entry which is preliminary data.</text>
</comment>
<organism evidence="2 3">
    <name type="scientific">Sporosarcina gallistercoris</name>
    <dbReference type="NCBI Taxonomy" id="2762245"/>
    <lineage>
        <taxon>Bacteria</taxon>
        <taxon>Bacillati</taxon>
        <taxon>Bacillota</taxon>
        <taxon>Bacilli</taxon>
        <taxon>Bacillales</taxon>
        <taxon>Caryophanaceae</taxon>
        <taxon>Sporosarcina</taxon>
    </lineage>
</organism>
<dbReference type="RefSeq" id="WP_191688623.1">
    <property type="nucleotide sequence ID" value="NZ_JACSQY010000002.1"/>
</dbReference>
<dbReference type="Proteomes" id="UP000659496">
    <property type="component" value="Unassembled WGS sequence"/>
</dbReference>
<dbReference type="EMBL" id="JACSQY010000002">
    <property type="protein sequence ID" value="MBD7907454.1"/>
    <property type="molecule type" value="Genomic_DNA"/>
</dbReference>
<evidence type="ECO:0000313" key="2">
    <source>
        <dbReference type="EMBL" id="MBD7907454.1"/>
    </source>
</evidence>
<keyword evidence="1" id="KW-0472">Membrane</keyword>
<feature type="transmembrane region" description="Helical" evidence="1">
    <location>
        <begin position="6"/>
        <end position="25"/>
    </location>
</feature>